<feature type="domain" description="PucR C-terminal helix-turn-helix" evidence="1">
    <location>
        <begin position="423"/>
        <end position="465"/>
    </location>
</feature>
<accession>A0A561V708</accession>
<dbReference type="PANTHER" id="PTHR33744:SF1">
    <property type="entry name" value="DNA-BINDING TRANSCRIPTIONAL ACTIVATOR ADER"/>
    <property type="match status" value="1"/>
</dbReference>
<dbReference type="InterPro" id="IPR025736">
    <property type="entry name" value="PucR_C-HTH_dom"/>
</dbReference>
<dbReference type="Pfam" id="PF13556">
    <property type="entry name" value="HTH_30"/>
    <property type="match status" value="2"/>
</dbReference>
<reference evidence="2 3" key="1">
    <citation type="submission" date="2019-06" db="EMBL/GenBank/DDBJ databases">
        <title>Sequencing the genomes of 1000 actinobacteria strains.</title>
        <authorList>
            <person name="Klenk H.-P."/>
        </authorList>
    </citation>
    <scope>NUCLEOTIDE SEQUENCE [LARGE SCALE GENOMIC DNA]</scope>
    <source>
        <strain evidence="2 3">DSM 46699</strain>
    </source>
</reference>
<dbReference type="PANTHER" id="PTHR33744">
    <property type="entry name" value="CARBOHYDRATE DIACID REGULATOR"/>
    <property type="match status" value="1"/>
</dbReference>
<dbReference type="AlphaFoldDB" id="A0A561V708"/>
<evidence type="ECO:0000259" key="1">
    <source>
        <dbReference type="Pfam" id="PF13556"/>
    </source>
</evidence>
<sequence length="486" mass="52656">MADATARGQGEELNWLLSEMRRQTAQGAEPDARKVLDWLHRQTGVEVALVGNDAATVAARTAGFPQEAVHSLAPLLARMSAGQLAAAATQVEGWHVHCEALGTHDPRQVLVAAGCSEPTRRAVSLTSHACTALAMLRRVENGDRAWRGYQHKAHQVRFAVLHALLAGEPMLARRMTTGAVPPLLDTERLRVHLLRCPPADRARITRTYQDHLGYHGSDLLVQCPVFTDHLICLIADGEERHAEILRLLVRDNPRYALGISDAHPLSATAAAYAQSAHALAAARTVAHRVAFYHGQTPLQDVLVQPHAAAWARALLRPLDSVPKTSADIIRLVMLMPRSGVARLLGLSRNTITAHLKRAEQALGHSLADARFRAAIHLALALSSSQDSTATGQHPPTLAELLSIEPAAAWARTVLRPLDSQHRSTLRTWIDTNTDAQQAAQRLGLSRNTVRAHLRTAEALLGLDLLTTGAGVHDVVHALDIITARTS</sequence>
<dbReference type="Proteomes" id="UP000316184">
    <property type="component" value="Unassembled WGS sequence"/>
</dbReference>
<dbReference type="EMBL" id="VIWX01000001">
    <property type="protein sequence ID" value="TWG07396.1"/>
    <property type="molecule type" value="Genomic_DNA"/>
</dbReference>
<dbReference type="Gene3D" id="1.10.10.2840">
    <property type="entry name" value="PucR C-terminal helix-turn-helix domain"/>
    <property type="match status" value="2"/>
</dbReference>
<evidence type="ECO:0000313" key="3">
    <source>
        <dbReference type="Proteomes" id="UP000316184"/>
    </source>
</evidence>
<protein>
    <submittedName>
        <fullName evidence="2">PucR-like helix-turn-helix protein</fullName>
    </submittedName>
</protein>
<dbReference type="InterPro" id="IPR042070">
    <property type="entry name" value="PucR_C-HTH_sf"/>
</dbReference>
<name>A0A561V708_9PSEU</name>
<keyword evidence="3" id="KW-1185">Reference proteome</keyword>
<organism evidence="2 3">
    <name type="scientific">Saccharopolyspora dendranthemae</name>
    <dbReference type="NCBI Taxonomy" id="1181886"/>
    <lineage>
        <taxon>Bacteria</taxon>
        <taxon>Bacillati</taxon>
        <taxon>Actinomycetota</taxon>
        <taxon>Actinomycetes</taxon>
        <taxon>Pseudonocardiales</taxon>
        <taxon>Pseudonocardiaceae</taxon>
        <taxon>Saccharopolyspora</taxon>
    </lineage>
</organism>
<dbReference type="InterPro" id="IPR013324">
    <property type="entry name" value="RNA_pol_sigma_r3/r4-like"/>
</dbReference>
<proteinExistence type="predicted"/>
<comment type="caution">
    <text evidence="2">The sequence shown here is derived from an EMBL/GenBank/DDBJ whole genome shotgun (WGS) entry which is preliminary data.</text>
</comment>
<feature type="domain" description="PucR C-terminal helix-turn-helix" evidence="1">
    <location>
        <begin position="339"/>
        <end position="380"/>
    </location>
</feature>
<dbReference type="SUPFAM" id="SSF88659">
    <property type="entry name" value="Sigma3 and sigma4 domains of RNA polymerase sigma factors"/>
    <property type="match status" value="1"/>
</dbReference>
<gene>
    <name evidence="2" type="ORF">FHU35_1111</name>
</gene>
<evidence type="ECO:0000313" key="2">
    <source>
        <dbReference type="EMBL" id="TWG07396.1"/>
    </source>
</evidence>
<dbReference type="InterPro" id="IPR051448">
    <property type="entry name" value="CdaR-like_regulators"/>
</dbReference>
<dbReference type="RefSeq" id="WP_222429245.1">
    <property type="nucleotide sequence ID" value="NZ_VIWX01000001.1"/>
</dbReference>